<gene>
    <name evidence="9" type="ORF">AGR4C_pa60082</name>
</gene>
<dbReference type="EMBL" id="FBWC01000037">
    <property type="protein sequence ID" value="CUX66184.1"/>
    <property type="molecule type" value="Genomic_DNA"/>
</dbReference>
<dbReference type="InterPro" id="IPR000515">
    <property type="entry name" value="MetI-like"/>
</dbReference>
<keyword evidence="4 7" id="KW-0812">Transmembrane</keyword>
<dbReference type="CDD" id="cd06261">
    <property type="entry name" value="TM_PBP2"/>
    <property type="match status" value="1"/>
</dbReference>
<dbReference type="GO" id="GO:0005886">
    <property type="term" value="C:plasma membrane"/>
    <property type="evidence" value="ECO:0007669"/>
    <property type="project" value="UniProtKB-SubCell"/>
</dbReference>
<feature type="transmembrane region" description="Helical" evidence="7">
    <location>
        <begin position="138"/>
        <end position="159"/>
    </location>
</feature>
<comment type="similarity">
    <text evidence="7">Belongs to the binding-protein-dependent transport system permease family.</text>
</comment>
<dbReference type="SUPFAM" id="SSF161098">
    <property type="entry name" value="MetI-like"/>
    <property type="match status" value="1"/>
</dbReference>
<evidence type="ECO:0000256" key="4">
    <source>
        <dbReference type="ARBA" id="ARBA00022692"/>
    </source>
</evidence>
<dbReference type="InterPro" id="IPR035906">
    <property type="entry name" value="MetI-like_sf"/>
</dbReference>
<dbReference type="Gene3D" id="1.10.3720.10">
    <property type="entry name" value="MetI-like"/>
    <property type="match status" value="1"/>
</dbReference>
<evidence type="ECO:0000256" key="6">
    <source>
        <dbReference type="ARBA" id="ARBA00023136"/>
    </source>
</evidence>
<evidence type="ECO:0000256" key="5">
    <source>
        <dbReference type="ARBA" id="ARBA00022989"/>
    </source>
</evidence>
<dbReference type="PROSITE" id="PS50928">
    <property type="entry name" value="ABC_TM1"/>
    <property type="match status" value="1"/>
</dbReference>
<evidence type="ECO:0000259" key="8">
    <source>
        <dbReference type="PROSITE" id="PS50928"/>
    </source>
</evidence>
<feature type="transmembrane region" description="Helical" evidence="7">
    <location>
        <begin position="238"/>
        <end position="259"/>
    </location>
</feature>
<feature type="transmembrane region" description="Helical" evidence="7">
    <location>
        <begin position="74"/>
        <end position="98"/>
    </location>
</feature>
<feature type="transmembrane region" description="Helical" evidence="7">
    <location>
        <begin position="105"/>
        <end position="126"/>
    </location>
</feature>
<keyword evidence="5 7" id="KW-1133">Transmembrane helix</keyword>
<dbReference type="GO" id="GO:0055085">
    <property type="term" value="P:transmembrane transport"/>
    <property type="evidence" value="ECO:0007669"/>
    <property type="project" value="InterPro"/>
</dbReference>
<feature type="domain" description="ABC transmembrane type-1" evidence="8">
    <location>
        <begin position="70"/>
        <end position="259"/>
    </location>
</feature>
<proteinExistence type="inferred from homology"/>
<keyword evidence="6 7" id="KW-0472">Membrane</keyword>
<evidence type="ECO:0000313" key="10">
    <source>
        <dbReference type="Proteomes" id="UP000191897"/>
    </source>
</evidence>
<dbReference type="PANTHER" id="PTHR43744:SF12">
    <property type="entry name" value="ABC TRANSPORTER PERMEASE PROTEIN MG189-RELATED"/>
    <property type="match status" value="1"/>
</dbReference>
<feature type="transmembrane region" description="Helical" evidence="7">
    <location>
        <begin position="180"/>
        <end position="203"/>
    </location>
</feature>
<dbReference type="Pfam" id="PF00528">
    <property type="entry name" value="BPD_transp_1"/>
    <property type="match status" value="1"/>
</dbReference>
<sequence length="273" mass="29880">MLVQYRVQWWTYVAVTIVGLLILAPFAWMLSTALMTTAQTLQVPPNIIPSPATLEGTREVFNRLPFAILLSNTVIVSIGRVIGTIAICSMAAYALAIIKIPGAKFILLIILALLMVPGDIFIIPSYSIITSMRLTDTLVALALPSLFDVFGVFLLYQFFRGVPKELIEAARMDGASHLRILATIVVPIARSGIISLAILTTLAEWKELLWPIVVNRSIDKMTLGPGLALLRGEYTTDWNVLMAAGVLAALPMVVIFLLLQKRFIASFARSGLK</sequence>
<dbReference type="RefSeq" id="WP_210190714.1">
    <property type="nucleotide sequence ID" value="NZ_LT009732.1"/>
</dbReference>
<protein>
    <recommendedName>
        <fullName evidence="8">ABC transmembrane type-1 domain-containing protein</fullName>
    </recommendedName>
</protein>
<evidence type="ECO:0000256" key="2">
    <source>
        <dbReference type="ARBA" id="ARBA00022448"/>
    </source>
</evidence>
<name>A0A1S7SBP9_AGRTU</name>
<evidence type="ECO:0000256" key="7">
    <source>
        <dbReference type="RuleBase" id="RU363032"/>
    </source>
</evidence>
<accession>A0A1S7SBP9</accession>
<dbReference type="Proteomes" id="UP000191897">
    <property type="component" value="Unassembled WGS sequence"/>
</dbReference>
<keyword evidence="2 7" id="KW-0813">Transport</keyword>
<evidence type="ECO:0000256" key="1">
    <source>
        <dbReference type="ARBA" id="ARBA00004651"/>
    </source>
</evidence>
<keyword evidence="3" id="KW-1003">Cell membrane</keyword>
<evidence type="ECO:0000313" key="9">
    <source>
        <dbReference type="EMBL" id="CUX66184.1"/>
    </source>
</evidence>
<organism evidence="9 10">
    <name type="scientific">Agrobacterium tumefaciens str. Kerr 14</name>
    <dbReference type="NCBI Taxonomy" id="1183424"/>
    <lineage>
        <taxon>Bacteria</taxon>
        <taxon>Pseudomonadati</taxon>
        <taxon>Pseudomonadota</taxon>
        <taxon>Alphaproteobacteria</taxon>
        <taxon>Hyphomicrobiales</taxon>
        <taxon>Rhizobiaceae</taxon>
        <taxon>Rhizobium/Agrobacterium group</taxon>
        <taxon>Agrobacterium</taxon>
        <taxon>Agrobacterium tumefaciens complex</taxon>
    </lineage>
</organism>
<comment type="subcellular location">
    <subcellularLocation>
        <location evidence="1 7">Cell membrane</location>
        <topology evidence="1 7">Multi-pass membrane protein</topology>
    </subcellularLocation>
</comment>
<evidence type="ECO:0000256" key="3">
    <source>
        <dbReference type="ARBA" id="ARBA00022475"/>
    </source>
</evidence>
<reference evidence="9 10" key="1">
    <citation type="submission" date="2016-01" db="EMBL/GenBank/DDBJ databases">
        <authorList>
            <person name="Oliw E.H."/>
        </authorList>
    </citation>
    <scope>NUCLEOTIDE SEQUENCE [LARGE SCALE GENOMIC DNA]</scope>
    <source>
        <strain evidence="9 10">Kerr 14</strain>
    </source>
</reference>
<dbReference type="AlphaFoldDB" id="A0A1S7SBP9"/>
<dbReference type="PANTHER" id="PTHR43744">
    <property type="entry name" value="ABC TRANSPORTER PERMEASE PROTEIN MG189-RELATED-RELATED"/>
    <property type="match status" value="1"/>
</dbReference>
<feature type="transmembrane region" description="Helical" evidence="7">
    <location>
        <begin position="9"/>
        <end position="30"/>
    </location>
</feature>